<reference evidence="6 7" key="1">
    <citation type="journal article" date="2019" name="Genome Biol. Evol.">
        <title>Whole-Genome Sequencing of the Giant Devil Catfish, Bagarius yarrelli.</title>
        <authorList>
            <person name="Jiang W."/>
            <person name="Lv Y."/>
            <person name="Cheng L."/>
            <person name="Yang K."/>
            <person name="Chao B."/>
            <person name="Wang X."/>
            <person name="Li Y."/>
            <person name="Pan X."/>
            <person name="You X."/>
            <person name="Zhang Y."/>
            <person name="Yang J."/>
            <person name="Li J."/>
            <person name="Zhang X."/>
            <person name="Liu S."/>
            <person name="Sun C."/>
            <person name="Yang J."/>
            <person name="Shi Q."/>
        </authorList>
    </citation>
    <scope>NUCLEOTIDE SEQUENCE [LARGE SCALE GENOMIC DNA]</scope>
    <source>
        <strain evidence="6">JWS20170419001</strain>
        <tissue evidence="6">Muscle</tissue>
    </source>
</reference>
<dbReference type="SMART" id="SM00208">
    <property type="entry name" value="TNFR"/>
    <property type="match status" value="2"/>
</dbReference>
<keyword evidence="7" id="KW-1185">Reference proteome</keyword>
<organism evidence="6 7">
    <name type="scientific">Bagarius yarrelli</name>
    <name type="common">Goonch</name>
    <name type="synonym">Bagrus yarrelli</name>
    <dbReference type="NCBI Taxonomy" id="175774"/>
    <lineage>
        <taxon>Eukaryota</taxon>
        <taxon>Metazoa</taxon>
        <taxon>Chordata</taxon>
        <taxon>Craniata</taxon>
        <taxon>Vertebrata</taxon>
        <taxon>Euteleostomi</taxon>
        <taxon>Actinopterygii</taxon>
        <taxon>Neopterygii</taxon>
        <taxon>Teleostei</taxon>
        <taxon>Ostariophysi</taxon>
        <taxon>Siluriformes</taxon>
        <taxon>Sisoridae</taxon>
        <taxon>Sisorinae</taxon>
        <taxon>Bagarius</taxon>
    </lineage>
</organism>
<evidence type="ECO:0000256" key="2">
    <source>
        <dbReference type="PROSITE-ProRule" id="PRU00206"/>
    </source>
</evidence>
<sequence>MAPLSMLLWLVVAFAGGCSSVRKNTPRRPAVPYTIIPPSVVARQENARGNSATVEAQTRVHARAQAREGCAGTEQCAQVKRRTCAGRECITHMRDGEESAQREFRNQNEIQLACDVKPGFYDVPSEDALVLQIHLSNTQEKLVEDLRVQQDEVRHLQNELKDQQDLLRAQQKEILDQQRRIFEQMEQVKVQYQLVMDNFRNVDQYKDLEAYVDSRNSEVRTYSREAYTIPKVDMKESVIEVGRQMPACTFCQADEYCDLTGAWPRCEKCTVCLPGFFLVSQCSVHGGFKCTGMSAKDAAAGMCGHSYFYNSELQECQACSKCDSQAEASPCSAIRDTLCSSSSESRLSLSWSGEVSLVQGSQFPNMQLEIQGQSDVTFVSCTDNWLVLHQHGLVWVDHNLALRHGCQSFVQASLRVNSSDDGGRDLSGVRIEQRDGKSLQSISVTGVTIVDPGHMLSLFLKSTSDHCNAENERVHLQSGLVASFSLLWVSHDTGAVALTAQTVVSVNFHTNYQPSFRMSSISDPYMVTLSHDNRGIRFTEKGTVKFVLQQAFYSMGQACISEGFFLLAHINRNGSSVELTRVFKPGVHYRDTSISLSAASAVEAGDTLIFEILAPVQCSVRYFLR</sequence>
<feature type="signal peptide" evidence="4">
    <location>
        <begin position="1"/>
        <end position="20"/>
    </location>
</feature>
<dbReference type="AlphaFoldDB" id="A0A556TZU7"/>
<feature type="chain" id="PRO_5022172056" description="TNFR-Cys domain-containing protein" evidence="4">
    <location>
        <begin position="21"/>
        <end position="625"/>
    </location>
</feature>
<name>A0A556TZU7_BAGYA</name>
<dbReference type="Pfam" id="PF00020">
    <property type="entry name" value="TNFR_c6"/>
    <property type="match status" value="1"/>
</dbReference>
<comment type="caution">
    <text evidence="2">Lacks conserved residue(s) required for the propagation of feature annotation.</text>
</comment>
<dbReference type="GO" id="GO:0005615">
    <property type="term" value="C:extracellular space"/>
    <property type="evidence" value="ECO:0007669"/>
    <property type="project" value="TreeGrafter"/>
</dbReference>
<feature type="domain" description="TNFR-Cys" evidence="5">
    <location>
        <begin position="250"/>
        <end position="290"/>
    </location>
</feature>
<dbReference type="PANTHER" id="PTHR24042">
    <property type="entry name" value="NEL HOMOLOG"/>
    <property type="match status" value="1"/>
</dbReference>
<dbReference type="OrthoDB" id="6083769at2759"/>
<dbReference type="EMBL" id="VCAZ01000032">
    <property type="protein sequence ID" value="TSL47716.1"/>
    <property type="molecule type" value="Genomic_DNA"/>
</dbReference>
<proteinExistence type="predicted"/>
<dbReference type="InterPro" id="IPR001368">
    <property type="entry name" value="TNFR/NGFR_Cys_rich_reg"/>
</dbReference>
<evidence type="ECO:0000256" key="4">
    <source>
        <dbReference type="SAM" id="SignalP"/>
    </source>
</evidence>
<dbReference type="GO" id="GO:0008201">
    <property type="term" value="F:heparin binding"/>
    <property type="evidence" value="ECO:0007669"/>
    <property type="project" value="TreeGrafter"/>
</dbReference>
<feature type="coiled-coil region" evidence="3">
    <location>
        <begin position="139"/>
        <end position="180"/>
    </location>
</feature>
<feature type="domain" description="TNFR-Cys" evidence="5">
    <location>
        <begin position="302"/>
        <end position="339"/>
    </location>
</feature>
<feature type="disulfide bond" evidence="2">
    <location>
        <begin position="251"/>
        <end position="266"/>
    </location>
</feature>
<dbReference type="PROSITE" id="PS50050">
    <property type="entry name" value="TNFR_NGFR_2"/>
    <property type="match status" value="2"/>
</dbReference>
<feature type="disulfide bond" evidence="2">
    <location>
        <begin position="272"/>
        <end position="290"/>
    </location>
</feature>
<keyword evidence="1" id="KW-0325">Glycoprotein</keyword>
<feature type="repeat" description="TNFR-Cys" evidence="2">
    <location>
        <begin position="250"/>
        <end position="290"/>
    </location>
</feature>
<accession>A0A556TZU7</accession>
<dbReference type="Gene3D" id="2.10.50.10">
    <property type="entry name" value="Tumor Necrosis Factor Receptor, subunit A, domain 2"/>
    <property type="match status" value="1"/>
</dbReference>
<keyword evidence="2" id="KW-1015">Disulfide bond</keyword>
<dbReference type="InterPro" id="IPR051586">
    <property type="entry name" value="PKC-binding_NELL"/>
</dbReference>
<feature type="repeat" description="TNFR-Cys" evidence="2">
    <location>
        <begin position="302"/>
        <end position="339"/>
    </location>
</feature>
<protein>
    <recommendedName>
        <fullName evidence="5">TNFR-Cys domain-containing protein</fullName>
    </recommendedName>
</protein>
<dbReference type="Proteomes" id="UP000319801">
    <property type="component" value="Unassembled WGS sequence"/>
</dbReference>
<evidence type="ECO:0000259" key="5">
    <source>
        <dbReference type="PROSITE" id="PS50050"/>
    </source>
</evidence>
<gene>
    <name evidence="6" type="ORF">Baya_7297</name>
</gene>
<dbReference type="PANTHER" id="PTHR24042:SF6">
    <property type="entry name" value="SI:CH211-252F13.5"/>
    <property type="match status" value="1"/>
</dbReference>
<comment type="caution">
    <text evidence="6">The sequence shown here is derived from an EMBL/GenBank/DDBJ whole genome shotgun (WGS) entry which is preliminary data.</text>
</comment>
<feature type="disulfide bond" evidence="2">
    <location>
        <begin position="269"/>
        <end position="282"/>
    </location>
</feature>
<dbReference type="PROSITE" id="PS00652">
    <property type="entry name" value="TNFR_NGFR_1"/>
    <property type="match status" value="1"/>
</dbReference>
<keyword evidence="4" id="KW-0732">Signal</keyword>
<evidence type="ECO:0000256" key="3">
    <source>
        <dbReference type="SAM" id="Coils"/>
    </source>
</evidence>
<evidence type="ECO:0000256" key="1">
    <source>
        <dbReference type="ARBA" id="ARBA00023180"/>
    </source>
</evidence>
<evidence type="ECO:0000313" key="6">
    <source>
        <dbReference type="EMBL" id="TSL47716.1"/>
    </source>
</evidence>
<evidence type="ECO:0000313" key="7">
    <source>
        <dbReference type="Proteomes" id="UP000319801"/>
    </source>
</evidence>
<keyword evidence="3" id="KW-0175">Coiled coil</keyword>